<dbReference type="FunFam" id="2.60.40.60:FF:000011">
    <property type="entry name" value="Cadherin 1"/>
    <property type="match status" value="1"/>
</dbReference>
<dbReference type="FunFam" id="2.60.40.60:FF:000022">
    <property type="entry name" value="Cadherin 2"/>
    <property type="match status" value="1"/>
</dbReference>
<dbReference type="GO" id="GO:0030010">
    <property type="term" value="P:establishment of cell polarity"/>
    <property type="evidence" value="ECO:0007669"/>
    <property type="project" value="UniProtKB-ARBA"/>
</dbReference>
<dbReference type="GO" id="GO:0007498">
    <property type="term" value="P:mesoderm development"/>
    <property type="evidence" value="ECO:0007669"/>
    <property type="project" value="UniProtKB-ARBA"/>
</dbReference>
<dbReference type="AlphaFoldDB" id="W5KPU3"/>
<dbReference type="STRING" id="7994.ENSAMXP00000009605"/>
<dbReference type="PRINTS" id="PR00205">
    <property type="entry name" value="CADHERIN"/>
</dbReference>
<dbReference type="PANTHER" id="PTHR24027">
    <property type="entry name" value="CADHERIN-23"/>
    <property type="match status" value="1"/>
</dbReference>
<feature type="domain" description="Cadherin" evidence="10">
    <location>
        <begin position="93"/>
        <end position="167"/>
    </location>
</feature>
<keyword evidence="4" id="KW-0677">Repeat</keyword>
<keyword evidence="7" id="KW-0472">Membrane</keyword>
<dbReference type="CDD" id="cd11304">
    <property type="entry name" value="Cadherin_repeat"/>
    <property type="match status" value="1"/>
</dbReference>
<organism evidence="11 12">
    <name type="scientific">Astyanax mexicanus</name>
    <name type="common">Blind cave fish</name>
    <name type="synonym">Astyanax fasciatus mexicanus</name>
    <dbReference type="NCBI Taxonomy" id="7994"/>
    <lineage>
        <taxon>Eukaryota</taxon>
        <taxon>Metazoa</taxon>
        <taxon>Chordata</taxon>
        <taxon>Craniata</taxon>
        <taxon>Vertebrata</taxon>
        <taxon>Euteleostomi</taxon>
        <taxon>Actinopterygii</taxon>
        <taxon>Neopterygii</taxon>
        <taxon>Teleostei</taxon>
        <taxon>Ostariophysi</taxon>
        <taxon>Characiformes</taxon>
        <taxon>Characoidei</taxon>
        <taxon>Acestrorhamphidae</taxon>
        <taxon>Acestrorhamphinae</taxon>
        <taxon>Astyanax</taxon>
    </lineage>
</organism>
<evidence type="ECO:0000256" key="9">
    <source>
        <dbReference type="PROSITE-ProRule" id="PRU00043"/>
    </source>
</evidence>
<protein>
    <recommendedName>
        <fullName evidence="10">Cadherin domain-containing protein</fullName>
    </recommendedName>
</protein>
<proteinExistence type="predicted"/>
<name>W5KPU3_ASTMX</name>
<evidence type="ECO:0000256" key="3">
    <source>
        <dbReference type="ARBA" id="ARBA00022723"/>
    </source>
</evidence>
<dbReference type="InterPro" id="IPR039808">
    <property type="entry name" value="Cadherin"/>
</dbReference>
<keyword evidence="2" id="KW-1003">Cell membrane</keyword>
<dbReference type="GO" id="GO:0016342">
    <property type="term" value="C:catenin complex"/>
    <property type="evidence" value="ECO:0007669"/>
    <property type="project" value="TreeGrafter"/>
</dbReference>
<dbReference type="GO" id="GO:0005737">
    <property type="term" value="C:cytoplasm"/>
    <property type="evidence" value="ECO:0007669"/>
    <property type="project" value="UniProtKB-ARBA"/>
</dbReference>
<evidence type="ECO:0000256" key="7">
    <source>
        <dbReference type="ARBA" id="ARBA00023136"/>
    </source>
</evidence>
<dbReference type="HOGENOM" id="CLU_155968_0_0_1"/>
<dbReference type="GO" id="GO:0034332">
    <property type="term" value="P:adherens junction organization"/>
    <property type="evidence" value="ECO:0007669"/>
    <property type="project" value="UniProtKB-ARBA"/>
</dbReference>
<dbReference type="Gene3D" id="2.60.40.60">
    <property type="entry name" value="Cadherins"/>
    <property type="match status" value="2"/>
</dbReference>
<dbReference type="GO" id="GO:0005509">
    <property type="term" value="F:calcium ion binding"/>
    <property type="evidence" value="ECO:0007669"/>
    <property type="project" value="UniProtKB-UniRule"/>
</dbReference>
<keyword evidence="3" id="KW-0479">Metal-binding</keyword>
<keyword evidence="12" id="KW-1185">Reference proteome</keyword>
<keyword evidence="6" id="KW-0130">Cell adhesion</keyword>
<dbReference type="Ensembl" id="ENSAMXT00000009605.2">
    <property type="protein sequence ID" value="ENSAMXP00000009605.2"/>
    <property type="gene ID" value="ENSAMXG00000009351.2"/>
</dbReference>
<dbReference type="InterPro" id="IPR002126">
    <property type="entry name" value="Cadherin-like_dom"/>
</dbReference>
<evidence type="ECO:0000313" key="12">
    <source>
        <dbReference type="Proteomes" id="UP000018467"/>
    </source>
</evidence>
<evidence type="ECO:0000256" key="5">
    <source>
        <dbReference type="ARBA" id="ARBA00022837"/>
    </source>
</evidence>
<dbReference type="GO" id="GO:0007398">
    <property type="term" value="P:ectoderm development"/>
    <property type="evidence" value="ECO:0007669"/>
    <property type="project" value="UniProtKB-ARBA"/>
</dbReference>
<dbReference type="PROSITE" id="PS00232">
    <property type="entry name" value="CADHERIN_1"/>
    <property type="match status" value="1"/>
</dbReference>
<dbReference type="GO" id="GO:0001764">
    <property type="term" value="P:neuron migration"/>
    <property type="evidence" value="ECO:0007669"/>
    <property type="project" value="UniProtKB-ARBA"/>
</dbReference>
<keyword evidence="5 9" id="KW-0106">Calcium</keyword>
<dbReference type="Proteomes" id="UP000018467">
    <property type="component" value="Unassembled WGS sequence"/>
</dbReference>
<dbReference type="GO" id="GO:0000902">
    <property type="term" value="P:cell morphogenesis"/>
    <property type="evidence" value="ECO:0007669"/>
    <property type="project" value="TreeGrafter"/>
</dbReference>
<evidence type="ECO:0000256" key="8">
    <source>
        <dbReference type="ARBA" id="ARBA00023180"/>
    </source>
</evidence>
<reference evidence="12" key="2">
    <citation type="journal article" date="2014" name="Nat. Commun.">
        <title>The cavefish genome reveals candidate genes for eye loss.</title>
        <authorList>
            <person name="McGaugh S.E."/>
            <person name="Gross J.B."/>
            <person name="Aken B."/>
            <person name="Blin M."/>
            <person name="Borowsky R."/>
            <person name="Chalopin D."/>
            <person name="Hinaux H."/>
            <person name="Jeffery W.R."/>
            <person name="Keene A."/>
            <person name="Ma L."/>
            <person name="Minx P."/>
            <person name="Murphy D."/>
            <person name="O'Quin K.E."/>
            <person name="Retaux S."/>
            <person name="Rohner N."/>
            <person name="Searle S.M."/>
            <person name="Stahl B.A."/>
            <person name="Tabin C."/>
            <person name="Volff J.N."/>
            <person name="Yoshizawa M."/>
            <person name="Warren W.C."/>
        </authorList>
    </citation>
    <scope>NUCLEOTIDE SEQUENCE [LARGE SCALE GENOMIC DNA]</scope>
    <source>
        <strain evidence="12">female</strain>
    </source>
</reference>
<reference evidence="11" key="4">
    <citation type="submission" date="2025-09" db="UniProtKB">
        <authorList>
            <consortium name="Ensembl"/>
        </authorList>
    </citation>
    <scope>IDENTIFICATION</scope>
</reference>
<evidence type="ECO:0000313" key="11">
    <source>
        <dbReference type="Ensembl" id="ENSAMXP00000009605.2"/>
    </source>
</evidence>
<dbReference type="GO" id="GO:0016339">
    <property type="term" value="P:calcium-dependent cell-cell adhesion via plasma membrane cell adhesion molecules"/>
    <property type="evidence" value="ECO:0007669"/>
    <property type="project" value="TreeGrafter"/>
</dbReference>
<comment type="subcellular location">
    <subcellularLocation>
        <location evidence="1">Cell membrane</location>
    </subcellularLocation>
</comment>
<dbReference type="InParanoid" id="W5KPU3"/>
<sequence>MTEQKLNYNSGTILVQFCCYQHSVFMSMLCWMLIKSTKYQRALPGCFSSGVSRIIQGLRRRKREWVIPPIAFPENHRGPFPKEIGQIRSAFKEVIYSITGEGADQPPVGLFTINKNTGWLSVTKALDRETKHKYIQAHAVEADGELKEEPMEMVIIVIDQNDNKPIFTQNPFLGSVPESSTIVEFMTVTATDEDDPETDNAKVRYSIISQDPPQPSPNMFIINSTSGGITVNSDGLDREVRAEIR</sequence>
<dbReference type="GO" id="GO:0001841">
    <property type="term" value="P:neural tube formation"/>
    <property type="evidence" value="ECO:0007669"/>
    <property type="project" value="UniProtKB-ARBA"/>
</dbReference>
<dbReference type="PANTHER" id="PTHR24027:SF319">
    <property type="entry name" value="CADHERIN-1"/>
    <property type="match status" value="1"/>
</dbReference>
<dbReference type="GeneTree" id="ENSGT00940000154848"/>
<evidence type="ECO:0000259" key="10">
    <source>
        <dbReference type="PROSITE" id="PS50268"/>
    </source>
</evidence>
<reference evidence="11" key="3">
    <citation type="submission" date="2025-08" db="UniProtKB">
        <authorList>
            <consortium name="Ensembl"/>
        </authorList>
    </citation>
    <scope>IDENTIFICATION</scope>
</reference>
<dbReference type="GO" id="GO:0008013">
    <property type="term" value="F:beta-catenin binding"/>
    <property type="evidence" value="ECO:0007669"/>
    <property type="project" value="TreeGrafter"/>
</dbReference>
<dbReference type="eggNOG" id="KOG3594">
    <property type="taxonomic scope" value="Eukaryota"/>
</dbReference>
<evidence type="ECO:0000256" key="2">
    <source>
        <dbReference type="ARBA" id="ARBA00022475"/>
    </source>
</evidence>
<reference evidence="12" key="1">
    <citation type="submission" date="2013-03" db="EMBL/GenBank/DDBJ databases">
        <authorList>
            <person name="Jeffery W."/>
            <person name="Warren W."/>
            <person name="Wilson R.K."/>
        </authorList>
    </citation>
    <scope>NUCLEOTIDE SEQUENCE</scope>
    <source>
        <strain evidence="12">female</strain>
    </source>
</reference>
<accession>W5KPU3</accession>
<dbReference type="InterPro" id="IPR015919">
    <property type="entry name" value="Cadherin-like_sf"/>
</dbReference>
<dbReference type="GO" id="GO:0044331">
    <property type="term" value="P:cell-cell adhesion mediated by cadherin"/>
    <property type="evidence" value="ECO:0007669"/>
    <property type="project" value="TreeGrafter"/>
</dbReference>
<dbReference type="GO" id="GO:0042074">
    <property type="term" value="P:cell migration involved in gastrulation"/>
    <property type="evidence" value="ECO:0007669"/>
    <property type="project" value="UniProtKB-ARBA"/>
</dbReference>
<dbReference type="SUPFAM" id="SSF49313">
    <property type="entry name" value="Cadherin-like"/>
    <property type="match status" value="2"/>
</dbReference>
<dbReference type="GO" id="GO:0005912">
    <property type="term" value="C:adherens junction"/>
    <property type="evidence" value="ECO:0007669"/>
    <property type="project" value="TreeGrafter"/>
</dbReference>
<feature type="domain" description="Cadherin" evidence="10">
    <location>
        <begin position="168"/>
        <end position="239"/>
    </location>
</feature>
<evidence type="ECO:0000256" key="1">
    <source>
        <dbReference type="ARBA" id="ARBA00004236"/>
    </source>
</evidence>
<keyword evidence="8" id="KW-0325">Glycoprotein</keyword>
<dbReference type="PROSITE" id="PS50268">
    <property type="entry name" value="CADHERIN_2"/>
    <property type="match status" value="2"/>
</dbReference>
<dbReference type="SMART" id="SM00112">
    <property type="entry name" value="CA"/>
    <property type="match status" value="2"/>
</dbReference>
<dbReference type="Pfam" id="PF00028">
    <property type="entry name" value="Cadherin"/>
    <property type="match status" value="2"/>
</dbReference>
<dbReference type="GO" id="GO:0045296">
    <property type="term" value="F:cadherin binding"/>
    <property type="evidence" value="ECO:0007669"/>
    <property type="project" value="TreeGrafter"/>
</dbReference>
<evidence type="ECO:0000256" key="6">
    <source>
        <dbReference type="ARBA" id="ARBA00022889"/>
    </source>
</evidence>
<evidence type="ECO:0000256" key="4">
    <source>
        <dbReference type="ARBA" id="ARBA00022737"/>
    </source>
</evidence>
<dbReference type="GO" id="GO:0007156">
    <property type="term" value="P:homophilic cell adhesion via plasma membrane adhesion molecules"/>
    <property type="evidence" value="ECO:0007669"/>
    <property type="project" value="InterPro"/>
</dbReference>
<dbReference type="Bgee" id="ENSAMXG00000009351">
    <property type="expression patterns" value="Expressed in ovary and 4 other cell types or tissues"/>
</dbReference>
<dbReference type="GO" id="GO:0007043">
    <property type="term" value="P:cell-cell junction assembly"/>
    <property type="evidence" value="ECO:0007669"/>
    <property type="project" value="TreeGrafter"/>
</dbReference>
<dbReference type="InterPro" id="IPR020894">
    <property type="entry name" value="Cadherin_CS"/>
</dbReference>